<keyword evidence="2" id="KW-0378">Hydrolase</keyword>
<organism evidence="6 7">
    <name type="scientific">Pieris macdunnoughi</name>
    <dbReference type="NCBI Taxonomy" id="345717"/>
    <lineage>
        <taxon>Eukaryota</taxon>
        <taxon>Metazoa</taxon>
        <taxon>Ecdysozoa</taxon>
        <taxon>Arthropoda</taxon>
        <taxon>Hexapoda</taxon>
        <taxon>Insecta</taxon>
        <taxon>Pterygota</taxon>
        <taxon>Neoptera</taxon>
        <taxon>Endopterygota</taxon>
        <taxon>Lepidoptera</taxon>
        <taxon>Glossata</taxon>
        <taxon>Ditrysia</taxon>
        <taxon>Papilionoidea</taxon>
        <taxon>Pieridae</taxon>
        <taxon>Pierinae</taxon>
        <taxon>Pieris</taxon>
    </lineage>
</organism>
<name>A0A821SV54_9NEOP</name>
<dbReference type="Gene3D" id="3.40.50.1820">
    <property type="entry name" value="alpha/beta hydrolase"/>
    <property type="match status" value="1"/>
</dbReference>
<dbReference type="InterPro" id="IPR025483">
    <property type="entry name" value="Lipase_euk"/>
</dbReference>
<reference evidence="6" key="1">
    <citation type="submission" date="2021-02" db="EMBL/GenBank/DDBJ databases">
        <authorList>
            <person name="Steward A R."/>
        </authorList>
    </citation>
    <scope>NUCLEOTIDE SEQUENCE</scope>
</reference>
<evidence type="ECO:0000313" key="7">
    <source>
        <dbReference type="Proteomes" id="UP000663880"/>
    </source>
</evidence>
<feature type="active site" description="Charge relay system" evidence="3">
    <location>
        <position position="328"/>
    </location>
</feature>
<comment type="similarity">
    <text evidence="1 2">Belongs to the AB hydrolase superfamily. Lipase family.</text>
</comment>
<evidence type="ECO:0000313" key="6">
    <source>
        <dbReference type="EMBL" id="CAF4863826.1"/>
    </source>
</evidence>
<feature type="active site" description="Nucleophile" evidence="3">
    <location>
        <position position="169"/>
    </location>
</feature>
<feature type="domain" description="Partial AB-hydrolase lipase" evidence="5">
    <location>
        <begin position="31"/>
        <end position="88"/>
    </location>
</feature>
<dbReference type="AlphaFoldDB" id="A0A821SV54"/>
<dbReference type="FunFam" id="3.40.50.1820:FF:000179">
    <property type="entry name" value="Lipase"/>
    <property type="match status" value="1"/>
</dbReference>
<dbReference type="PIRSF" id="PIRSF000862">
    <property type="entry name" value="Steryl_ester_lip"/>
    <property type="match status" value="1"/>
</dbReference>
<dbReference type="InterPro" id="IPR029058">
    <property type="entry name" value="AB_hydrolase_fold"/>
</dbReference>
<dbReference type="SUPFAM" id="SSF53474">
    <property type="entry name" value="alpha/beta-Hydrolases"/>
    <property type="match status" value="1"/>
</dbReference>
<feature type="active site" description="Charge relay system" evidence="3">
    <location>
        <position position="358"/>
    </location>
</feature>
<dbReference type="InterPro" id="IPR006693">
    <property type="entry name" value="AB_hydrolase_lipase"/>
</dbReference>
<keyword evidence="2" id="KW-0442">Lipid degradation</keyword>
<proteinExistence type="inferred from homology"/>
<dbReference type="Pfam" id="PF04083">
    <property type="entry name" value="Abhydro_lipase"/>
    <property type="match status" value="1"/>
</dbReference>
<keyword evidence="4" id="KW-0732">Signal</keyword>
<keyword evidence="7" id="KW-1185">Reference proteome</keyword>
<evidence type="ECO:0000256" key="4">
    <source>
        <dbReference type="SAM" id="SignalP"/>
    </source>
</evidence>
<accession>A0A821SV54</accession>
<feature type="signal peptide" evidence="4">
    <location>
        <begin position="1"/>
        <end position="16"/>
    </location>
</feature>
<evidence type="ECO:0000256" key="2">
    <source>
        <dbReference type="PIRNR" id="PIRNR000862"/>
    </source>
</evidence>
<dbReference type="EMBL" id="CAJOBZ010000020">
    <property type="protein sequence ID" value="CAF4863826.1"/>
    <property type="molecule type" value="Genomic_DNA"/>
</dbReference>
<dbReference type="GO" id="GO:0016042">
    <property type="term" value="P:lipid catabolic process"/>
    <property type="evidence" value="ECO:0007669"/>
    <property type="project" value="UniProtKB-KW"/>
</dbReference>
<dbReference type="PANTHER" id="PTHR11005">
    <property type="entry name" value="LYSOSOMAL ACID LIPASE-RELATED"/>
    <property type="match status" value="1"/>
</dbReference>
<comment type="caution">
    <text evidence="6">The sequence shown here is derived from an EMBL/GenBank/DDBJ whole genome shotgun (WGS) entry which is preliminary data.</text>
</comment>
<evidence type="ECO:0000256" key="3">
    <source>
        <dbReference type="PIRSR" id="PIRSR000862-1"/>
    </source>
</evidence>
<keyword evidence="2" id="KW-0443">Lipid metabolism</keyword>
<protein>
    <recommendedName>
        <fullName evidence="2">Lipase</fullName>
    </recommendedName>
</protein>
<evidence type="ECO:0000259" key="5">
    <source>
        <dbReference type="Pfam" id="PF04083"/>
    </source>
</evidence>
<dbReference type="Proteomes" id="UP000663880">
    <property type="component" value="Unassembled WGS sequence"/>
</dbReference>
<evidence type="ECO:0000256" key="1">
    <source>
        <dbReference type="ARBA" id="ARBA00010701"/>
    </source>
</evidence>
<dbReference type="GO" id="GO:0016788">
    <property type="term" value="F:hydrolase activity, acting on ester bonds"/>
    <property type="evidence" value="ECO:0007669"/>
    <property type="project" value="InterPro"/>
</dbReference>
<sequence>MLGVLSLVIFVAGSLASPNVGSAHKKYYKTHETIAEAGYPVETHDVVTPDGYILELVRIPRGKNDNGKVRPPVLMMHGLSDYGATYIALGPKDSLAYNLVDEGADVWLANARGVANSRRHITLDPDNDKQKKDFFDFTFHEIGTIDLPALIDYILKETGQKKLHYVGHSQGGTVFLVLNSMKPEYNDKIISAHLLAGVGYQSNFPNAALRVTALSVDMIFNFAIRSGLIELIGPNWGDQIAEIENQQTLSLGVDSRSSILDDIINTEKLLPGASLKQYAHYGQNIRDKKFRQWNYGIQNLRKYGQLSPPEYDLSKITADVTMHYTLNDNLLSERDVLNMAKVMPKVTVRKIARETFTHTDFVSANDAKELVVDFIVEKIARF</sequence>
<feature type="chain" id="PRO_5033034169" description="Lipase" evidence="4">
    <location>
        <begin position="17"/>
        <end position="382"/>
    </location>
</feature>
<gene>
    <name evidence="6" type="ORF">PMACD_LOCUS8144</name>
</gene>
<dbReference type="OrthoDB" id="9974421at2759"/>